<dbReference type="Pfam" id="PF25598">
    <property type="entry name" value="ARM_PUB"/>
    <property type="match status" value="1"/>
</dbReference>
<dbReference type="InterPro" id="IPR011989">
    <property type="entry name" value="ARM-like"/>
</dbReference>
<sequence length="459" mass="49012">MVSVEEPLSHSNSTRFPLTTDFYGSSSPSAARLHRQAGRSMRTVRSNFYQSGDQSCSFVGSIGDKSEYASEFLSDSVIDMRLGELALKNSNSLNSNASSMKEEAFLDISQAFSDFSACSSDISGELQRLACLPSPEADRNESGGDNEAEHDPELEREPCLGLALLEENKGSIGACGAIPPLVSLLLNGSCRGKKDALTTLYKLCTLQQNKERAVTAGAVKPLVDLVAEEGTGMAEKAMVVLSSLAAIDDGKEAIVEEGGIAALVEAIEDGSVKGKEFAILTLLQLCSDSVRNRGLLVREGAIPPLVGLSQSGSVSVRAKRKNVLPLELQVAFMSSDNTTHAPGAYGCTPLAQNPHSDLRHFMQFHLEGGAFSAARGAYAEQVAFGANVLDSNASILGAWMAACENTVAKMIRHAMIPNIEMIMSFLLPYRSTNIMLTIEPKAFKPEVIRDKAIAVLLEA</sequence>
<dbReference type="Gene3D" id="1.25.10.10">
    <property type="entry name" value="Leucine-rich Repeat Variant"/>
    <property type="match status" value="1"/>
</dbReference>
<dbReference type="PANTHER" id="PTHR23315:SF129">
    <property type="entry name" value="ARM REPEAT SUPERFAMILY PROTEIN"/>
    <property type="match status" value="1"/>
</dbReference>
<dbReference type="AlphaFoldDB" id="O23493"/>
<dbReference type="PROSITE" id="PS50176">
    <property type="entry name" value="ARM_REPEAT"/>
    <property type="match status" value="1"/>
</dbReference>
<accession>O23493</accession>
<gene>
    <name evidence="6" type="primary">dl4270c</name>
    <name evidence="7" type="ordered locus">At4g16490</name>
</gene>
<feature type="repeat" description="ARM" evidence="3">
    <location>
        <begin position="217"/>
        <end position="259"/>
    </location>
</feature>
<name>O23493_ARATH</name>
<evidence type="ECO:0000313" key="7">
    <source>
        <dbReference type="EMBL" id="CAB78691.1"/>
    </source>
</evidence>
<feature type="region of interest" description="Disordered" evidence="4">
    <location>
        <begin position="134"/>
        <end position="153"/>
    </location>
</feature>
<dbReference type="SMART" id="SM00185">
    <property type="entry name" value="ARM"/>
    <property type="match status" value="3"/>
</dbReference>
<dbReference type="EMBL" id="AL161544">
    <property type="protein sequence ID" value="CAB78691.1"/>
    <property type="molecule type" value="Genomic_DNA"/>
</dbReference>
<reference evidence="6" key="1">
    <citation type="submission" date="1997-07" db="EMBL/GenBank/DDBJ databases">
        <authorList>
            <person name="Bevan M."/>
            <person name="Stiekema W."/>
            <person name="Murphy G."/>
            <person name="Wambutt R."/>
            <person name="Pohl T."/>
            <person name="Terryn N."/>
            <person name="Kreis M."/>
            <person name="Kavanagh T."/>
            <person name="Entian K.D."/>
            <person name="Rieger M."/>
            <person name="James R."/>
            <person name="Puigdomenech P."/>
            <person name="Hatzopoulos P."/>
            <person name="Obermaier B."/>
            <person name="Duesterhoft A."/>
            <person name="Jones J."/>
            <person name="Palme K."/>
            <person name="Ansorge W."/>
            <person name="Delseny M."/>
            <person name="Bancroft I."/>
            <person name="Mewes H.W."/>
            <person name="Schueller C."/>
            <person name="Chalwatzis N."/>
        </authorList>
    </citation>
    <scope>NUCLEOTIDE SEQUENCE</scope>
</reference>
<dbReference type="InterPro" id="IPR016024">
    <property type="entry name" value="ARM-type_fold"/>
</dbReference>
<keyword evidence="2" id="KW-0833">Ubl conjugation pathway</keyword>
<reference key="2">
    <citation type="journal article" date="1998" name="Nature">
        <title>Analysis of 1.9 Mb of contiguous sequence from chromosome 4 of Arabidopsis thaliana.</title>
        <authorList>
            <person name="Bevan M."/>
            <person name="Bancroft I."/>
            <person name="Bent E."/>
            <person name="Love K."/>
            <person name="Goodman H.M."/>
            <person name="Dean C."/>
            <person name="Bergkamp R."/>
            <person name="Dirkse W."/>
            <person name="van Staveren M."/>
            <person name="Stiekema W."/>
            <person name="Drost L."/>
            <person name="Ridley P."/>
            <person name="Hudson S.-A."/>
            <person name="Patel K."/>
            <person name="Murphy G."/>
            <person name="Piffanelli P."/>
            <person name="Wedler H."/>
            <person name="Wedler E."/>
            <person name="Wambutt R."/>
            <person name="Weitzenegger T."/>
            <person name="Pohl T."/>
            <person name="Terryn N."/>
            <person name="Gielen J."/>
            <person name="Villarroel R."/>
            <person name="De Clercq R."/>
            <person name="van Montagu M."/>
            <person name="Lecharny A."/>
            <person name="Aubourg S."/>
            <person name="Gy I."/>
            <person name="Kreis M."/>
            <person name="Lao N."/>
            <person name="Kavanagh T."/>
            <person name="Hempel S."/>
            <person name="Kotter P."/>
            <person name="Entian K.-D."/>
            <person name="Rieger M."/>
            <person name="Schaefer M."/>
            <person name="Funk B."/>
            <person name="Mueller-Auer S."/>
            <person name="Silvey M."/>
            <person name="James R."/>
            <person name="Monfort A."/>
            <person name="Pons A."/>
            <person name="Puigdomenech P."/>
            <person name="Douka A."/>
            <person name="Voukelatou E."/>
            <person name="Milioni D."/>
            <person name="Hatzopoulos P."/>
            <person name="Piravandi E."/>
            <person name="Obermaier B."/>
            <person name="Hilbert H."/>
            <person name="Duesterhoeft A."/>
            <person name="Moores T."/>
            <person name="Jones J.D.G."/>
            <person name="Eneva T."/>
            <person name="Palme K."/>
            <person name="Benes V."/>
            <person name="Rechmann S."/>
            <person name="Ansorge W."/>
            <person name="Cooke R."/>
            <person name="Berger C."/>
            <person name="Delseny M."/>
            <person name="Voet M."/>
            <person name="Volckaert G."/>
            <person name="Mewes H.-W."/>
            <person name="Klosterman S."/>
            <person name="Schueller C."/>
            <person name="Chalwatzis N."/>
        </authorList>
    </citation>
    <scope>NUCLEOTIDE SEQUENCE [LARGE SCALE GENOMIC DNA]</scope>
    <source>
        <strain>cv. Columbia</strain>
    </source>
</reference>
<evidence type="ECO:0000256" key="1">
    <source>
        <dbReference type="ARBA" id="ARBA00022737"/>
    </source>
</evidence>
<dbReference type="SUPFAM" id="SSF48371">
    <property type="entry name" value="ARM repeat"/>
    <property type="match status" value="1"/>
</dbReference>
<reference key="3">
    <citation type="journal article" date="1999" name="Nature">
        <title>Sequence and analysis of chromosome 4 of the plant Arabidopsis thaliana.</title>
        <authorList>
            <consortium name="EU"/>
            <consortium name="CSHL and WU Arabidopsis Sequencing Project"/>
            <person name="Mayer K."/>
            <person name="Schuller C."/>
            <person name="Wambutt R."/>
            <person name="Murphy G."/>
            <person name="Volckaert G."/>
            <person name="Pohl T."/>
            <person name="Dusterhoft A."/>
            <person name="Stiekema W."/>
            <person name="Entian K.D."/>
            <person name="Terryn N."/>
            <person name="Harris B."/>
            <person name="Ansorge W."/>
            <person name="Brandt P."/>
            <person name="Grivell L."/>
            <person name="Rieger M."/>
            <person name="Weichselgartner M."/>
            <person name="de Simone V."/>
            <person name="Obermaier B."/>
            <person name="Mache R."/>
            <person name="Muller M."/>
            <person name="Kreis M."/>
            <person name="Delseny M."/>
            <person name="Puigdomenech P."/>
            <person name="Watson M."/>
            <person name="Schmidtheini T."/>
            <person name="Reichert B."/>
            <person name="Portatelle D."/>
            <person name="Perez-Alonso M."/>
            <person name="Boutry M."/>
            <person name="Bancroft I."/>
            <person name="Vos P."/>
            <person name="Hoheisel J."/>
            <person name="Zimmermann W."/>
            <person name="Wedler H."/>
            <person name="Ridley P."/>
            <person name="Langham S.A."/>
            <person name="McCullagh B."/>
            <person name="Bilham L."/>
            <person name="Robben J."/>
            <person name="Van der Schueren J."/>
            <person name="Grymonprez B."/>
            <person name="Chuang Y.J."/>
            <person name="Vandenbussche F."/>
            <person name="Braeken M."/>
            <person name="Weltjens I."/>
            <person name="Voet M."/>
            <person name="Bastiaens I."/>
            <person name="Aert R."/>
            <person name="Defoor E."/>
            <person name="Weitzenegger T."/>
            <person name="Bothe G."/>
            <person name="Ramsperger U."/>
            <person name="Hilbert H."/>
            <person name="Braun M."/>
            <person name="Holzer E."/>
            <person name="Brandt A."/>
            <person name="Peters S."/>
            <person name="van Staveren M."/>
            <person name="Dirske W."/>
            <person name="Mooijman P."/>
            <person name="Klein Lankhorst R."/>
            <person name="Rose M."/>
            <person name="Hauf J."/>
            <person name="Kotter P."/>
            <person name="Berneiser S."/>
            <person name="Hempel S."/>
            <person name="Feldpausch M."/>
            <person name="Lamberth S."/>
            <person name="Van den Daele H."/>
            <person name="De Keyser A."/>
            <person name="Buysshaert C."/>
            <person name="Gielen J."/>
            <person name="Villarroel R."/>
            <person name="De Clercq R."/>
            <person name="Van Montagu M."/>
            <person name="Rogers J."/>
            <person name="Cronin A."/>
            <person name="Quail M."/>
            <person name="Bray-Allen S."/>
            <person name="Clark L."/>
            <person name="Doggett J."/>
            <person name="Hall S."/>
            <person name="Kay M."/>
            <person name="Lennard N."/>
            <person name="McLay K."/>
            <person name="Mayes R."/>
            <person name="Pettett A."/>
            <person name="Rajandream M.A."/>
            <person name="Lyne M."/>
            <person name="Benes V."/>
            <person name="Rechmann S."/>
            <person name="Borkova D."/>
            <person name="Blocker H."/>
            <person name="Scharfe M."/>
            <person name="Grimm M."/>
            <person name="Lohnert T.H."/>
            <person name="Dose S."/>
            <person name="de Haan M."/>
            <person name="Maarse A."/>
            <person name="Schafer M."/>
            <person name="Muller-Auer S."/>
            <person name="Gabel C."/>
            <person name="Fuchs M."/>
            <person name="Fartmann B."/>
            <person name="Granderath K."/>
            <person name="Dauner D."/>
            <person name="Herzl A."/>
            <person name="Neumann S."/>
            <person name="Argiriou A."/>
            <person name="Vitale D."/>
            <person name="Liguori R."/>
            <person name="Piravandi E."/>
            <person name="Massenet O."/>
            <person name="Quigley F."/>
            <person name="Clabauld G."/>
            <person name="Mundlein A."/>
            <person name="Felber R."/>
            <person name="Schnabl S."/>
            <person name="Hiller R."/>
            <person name="Schmidt W."/>
            <person name="Lecharny A."/>
            <person name="Aubourg S."/>
            <person name="Chefdor F."/>
            <person name="Cooke R."/>
            <person name="Berger C."/>
            <person name="Montfort A."/>
            <person name="Casacuberta E."/>
            <person name="Gibbons T."/>
            <person name="Weber N."/>
            <person name="Vandenbol M."/>
            <person name="Bargues M."/>
            <person name="Terol J."/>
            <person name="Torres A."/>
            <person name="Perez-Perez A."/>
            <person name="Purnelle B."/>
            <person name="Bent E."/>
            <person name="Johnson S."/>
            <person name="Tacon D."/>
            <person name="Jesse T."/>
            <person name="Heijnen L."/>
            <person name="Schwarz S."/>
            <person name="Scholler P."/>
            <person name="Heber S."/>
            <person name="Francs P."/>
            <person name="Bielke C."/>
            <person name="Frishman D."/>
            <person name="Haase D."/>
            <person name="Lemcke K."/>
            <person name="Mewes H.W."/>
            <person name="Stocker S."/>
            <person name="Zaccaria P."/>
            <person name="Bevan M."/>
            <person name="Wilson R.K."/>
            <person name="de la Bastide M."/>
            <person name="Habermann K."/>
            <person name="Parnell L."/>
            <person name="Dedhia N."/>
            <person name="Gnoj L."/>
            <person name="Schutz K."/>
            <person name="Huang E."/>
            <person name="Spiegel L."/>
            <person name="Sehkon M."/>
            <person name="Murray J."/>
            <person name="Sheet P."/>
            <person name="Cordes M."/>
            <person name="Abu-Threideh J."/>
            <person name="Stoneking T."/>
            <person name="Kalicki J."/>
            <person name="Graves T."/>
            <person name="Harmon G."/>
            <person name="Edwards J."/>
            <person name="Latreille P."/>
            <person name="Courtney L."/>
            <person name="Cloud J."/>
            <person name="Abbott A."/>
            <person name="Scott K."/>
            <person name="Johnson D."/>
            <person name="Minx P."/>
            <person name="Bentley D."/>
            <person name="Fulton B."/>
            <person name="Miller N."/>
            <person name="Greco T."/>
            <person name="Kemp K."/>
            <person name="Kramer J."/>
            <person name="Fulton L."/>
            <person name="Mardis E."/>
            <person name="Dante M."/>
            <person name="Pepin K."/>
            <person name="Hillier L."/>
            <person name="Nelson J."/>
            <person name="Spieth J."/>
            <person name="Ryan E."/>
            <person name="Andrews S."/>
            <person name="Geisel C."/>
            <person name="Layman D."/>
            <person name="Du H."/>
            <person name="Ali J."/>
            <person name="Berghoff A."/>
            <person name="Jones K."/>
            <person name="Drone K."/>
            <person name="Cotton M."/>
            <person name="Joshu C."/>
            <person name="Antonoiu B."/>
            <person name="Zidanic M."/>
            <person name="Strong C."/>
            <person name="Sun H."/>
            <person name="Lamar B."/>
            <person name="Yordan C."/>
            <person name="Ma P."/>
            <person name="Zhong J."/>
            <person name="Preston R."/>
            <person name="Vil D."/>
            <person name="Shekher M."/>
            <person name="Matero A."/>
            <person name="Shah R."/>
            <person name="Swaby I.K."/>
            <person name="O'Shaughnessy A."/>
            <person name="Rodriguez M."/>
            <person name="Hoffmann J."/>
            <person name="Till S."/>
            <person name="Granat S."/>
            <person name="Shohdy N."/>
            <person name="Hasegawa A."/>
            <person name="Hameed A."/>
            <person name="Lodhi M."/>
            <person name="Johnson A."/>
            <person name="Chen E."/>
            <person name="Marra M."/>
            <person name="Martienssen R."/>
            <person name="McCombie W.R."/>
        </authorList>
    </citation>
    <scope>NUCLEOTIDE SEQUENCE [LARGE SCALE GENOMIC DNA]</scope>
    <source>
        <strain>cv. Columbia</strain>
    </source>
</reference>
<proteinExistence type="predicted"/>
<feature type="compositionally biased region" description="Basic and acidic residues" evidence="4">
    <location>
        <begin position="136"/>
        <end position="153"/>
    </location>
</feature>
<dbReference type="EMBL" id="Z97341">
    <property type="protein sequence ID" value="CAB10425.1"/>
    <property type="molecule type" value="Genomic_DNA"/>
</dbReference>
<protein>
    <submittedName>
        <fullName evidence="7">Uncharacterized protein AT4g16490</fullName>
    </submittedName>
    <submittedName>
        <fullName evidence="6">Uncharacterized protein dl4270c</fullName>
    </submittedName>
</protein>
<evidence type="ECO:0000256" key="2">
    <source>
        <dbReference type="ARBA" id="ARBA00022786"/>
    </source>
</evidence>
<dbReference type="PANTHER" id="PTHR23315">
    <property type="entry name" value="U BOX DOMAIN-CONTAINING"/>
    <property type="match status" value="1"/>
</dbReference>
<dbReference type="FunFam" id="1.25.10.10:FF:000796">
    <property type="entry name" value="Arm repeat containing protein homolog-like"/>
    <property type="match status" value="1"/>
</dbReference>
<dbReference type="PIR" id="G71431">
    <property type="entry name" value="G71431"/>
</dbReference>
<organism evidence="6">
    <name type="scientific">Arabidopsis thaliana</name>
    <name type="common">Mouse-ear cress</name>
    <dbReference type="NCBI Taxonomy" id="3702"/>
    <lineage>
        <taxon>Eukaryota</taxon>
        <taxon>Viridiplantae</taxon>
        <taxon>Streptophyta</taxon>
        <taxon>Embryophyta</taxon>
        <taxon>Tracheophyta</taxon>
        <taxon>Spermatophyta</taxon>
        <taxon>Magnoliopsida</taxon>
        <taxon>eudicotyledons</taxon>
        <taxon>Gunneridae</taxon>
        <taxon>Pentapetalae</taxon>
        <taxon>rosids</taxon>
        <taxon>malvids</taxon>
        <taxon>Brassicales</taxon>
        <taxon>Brassicaceae</taxon>
        <taxon>Camelineae</taxon>
        <taxon>Arabidopsis</taxon>
    </lineage>
</organism>
<evidence type="ECO:0000256" key="4">
    <source>
        <dbReference type="SAM" id="MobiDB-lite"/>
    </source>
</evidence>
<evidence type="ECO:0000313" key="6">
    <source>
        <dbReference type="EMBL" id="CAB10425.1"/>
    </source>
</evidence>
<dbReference type="InterPro" id="IPR058678">
    <property type="entry name" value="ARM_PUB"/>
</dbReference>
<feature type="domain" description="U-box" evidence="5">
    <location>
        <begin position="193"/>
        <end position="312"/>
    </location>
</feature>
<keyword evidence="1" id="KW-0677">Repeat</keyword>
<dbReference type="ExpressionAtlas" id="O23493">
    <property type="expression patterns" value="baseline and differential"/>
</dbReference>
<dbReference type="InterPro" id="IPR000225">
    <property type="entry name" value="Armadillo"/>
</dbReference>
<reference evidence="6" key="4">
    <citation type="submission" date="1999-06" db="EMBL/GenBank/DDBJ databases">
        <authorList>
            <person name="EU Arabidopsis sequencing project"/>
        </authorList>
    </citation>
    <scope>NUCLEOTIDE SEQUENCE</scope>
</reference>
<evidence type="ECO:0000256" key="3">
    <source>
        <dbReference type="PROSITE-ProRule" id="PRU00259"/>
    </source>
</evidence>
<evidence type="ECO:0000259" key="5">
    <source>
        <dbReference type="Pfam" id="PF25598"/>
    </source>
</evidence>